<dbReference type="SUPFAM" id="SSF53254">
    <property type="entry name" value="Phosphoglycerate mutase-like"/>
    <property type="match status" value="1"/>
</dbReference>
<dbReference type="CDD" id="cd07067">
    <property type="entry name" value="HP_PGM_like"/>
    <property type="match status" value="1"/>
</dbReference>
<reference evidence="2 3" key="1">
    <citation type="journal article" date="2019" name="Nat. Microbiol.">
        <title>Mediterranean grassland soil C-N compound turnover is dependent on rainfall and depth, and is mediated by genomically divergent microorganisms.</title>
        <authorList>
            <person name="Diamond S."/>
            <person name="Andeer P.F."/>
            <person name="Li Z."/>
            <person name="Crits-Christoph A."/>
            <person name="Burstein D."/>
            <person name="Anantharaman K."/>
            <person name="Lane K.R."/>
            <person name="Thomas B.C."/>
            <person name="Pan C."/>
            <person name="Northen T.R."/>
            <person name="Banfield J.F."/>
        </authorList>
    </citation>
    <scope>NUCLEOTIDE SEQUENCE [LARGE SCALE GENOMIC DNA]</scope>
    <source>
        <strain evidence="2">WS_1</strain>
    </source>
</reference>
<feature type="compositionally biased region" description="Basic and acidic residues" evidence="1">
    <location>
        <begin position="1"/>
        <end position="27"/>
    </location>
</feature>
<evidence type="ECO:0008006" key="4">
    <source>
        <dbReference type="Google" id="ProtNLM"/>
    </source>
</evidence>
<dbReference type="EMBL" id="VBOR01000031">
    <property type="protein sequence ID" value="TMQ50602.1"/>
    <property type="molecule type" value="Genomic_DNA"/>
</dbReference>
<organism evidence="2 3">
    <name type="scientific">Eiseniibacteriota bacterium</name>
    <dbReference type="NCBI Taxonomy" id="2212470"/>
    <lineage>
        <taxon>Bacteria</taxon>
        <taxon>Candidatus Eiseniibacteriota</taxon>
    </lineage>
</organism>
<comment type="caution">
    <text evidence="2">The sequence shown here is derived from an EMBL/GenBank/DDBJ whole genome shotgun (WGS) entry which is preliminary data.</text>
</comment>
<name>A0A538SGV7_UNCEI</name>
<dbReference type="Proteomes" id="UP000316292">
    <property type="component" value="Unassembled WGS sequence"/>
</dbReference>
<dbReference type="Pfam" id="PF00300">
    <property type="entry name" value="His_Phos_1"/>
    <property type="match status" value="1"/>
</dbReference>
<dbReference type="Gene3D" id="3.40.50.1240">
    <property type="entry name" value="Phosphoglycerate mutase-like"/>
    <property type="match status" value="1"/>
</dbReference>
<evidence type="ECO:0000256" key="1">
    <source>
        <dbReference type="SAM" id="MobiDB-lite"/>
    </source>
</evidence>
<feature type="region of interest" description="Disordered" evidence="1">
    <location>
        <begin position="74"/>
        <end position="106"/>
    </location>
</feature>
<gene>
    <name evidence="2" type="ORF">E6K71_02250</name>
</gene>
<feature type="region of interest" description="Disordered" evidence="1">
    <location>
        <begin position="1"/>
        <end position="40"/>
    </location>
</feature>
<protein>
    <recommendedName>
        <fullName evidence="4">Histidine phosphatase family protein</fullName>
    </recommendedName>
</protein>
<dbReference type="InterPro" id="IPR029033">
    <property type="entry name" value="His_PPase_superfam"/>
</dbReference>
<proteinExistence type="predicted"/>
<evidence type="ECO:0000313" key="3">
    <source>
        <dbReference type="Proteomes" id="UP000316292"/>
    </source>
</evidence>
<evidence type="ECO:0000313" key="2">
    <source>
        <dbReference type="EMBL" id="TMQ50602.1"/>
    </source>
</evidence>
<sequence length="401" mass="43908">MAAHRARLDRADPLAPDHPHGAPERGRGAPLDHGPDPDRARRLRSFLAQAAPPRSVHALGPDLATGRRIERYAGVGLARDRPRHRDRAAAPSGSGSGSVHPQDRYGTALSRHGLSSLRVRGARVHLCGALRALPPHSLSERPIVERLTVEPRSRITLALLLAALIAIAVAPARGEESEKASAAKSPVPIEAAEKSPKGYIPHQVDSLLIQDLKEGGYVILFRHAITNWKERDVTEGDFASRDHQRNLTEAGQAEAAMLGQSLRVLNIPIEKVLTSPMWRCRDTAQFAFDRYDTTGVLYWKGPAFREKRIAMISTPPAKGKNLVLVVHQDQWIPIVPGLRRDLLGEGDALVIKPKGNGKFKVVTQVTPMEWANLAGVSPIILDGMTPDSTLYQTLQRPPKER</sequence>
<dbReference type="InterPro" id="IPR013078">
    <property type="entry name" value="His_Pase_superF_clade-1"/>
</dbReference>
<dbReference type="AlphaFoldDB" id="A0A538SGV7"/>
<accession>A0A538SGV7</accession>